<gene>
    <name evidence="6" type="ORF">EII11_05185</name>
</gene>
<name>A0A3P1SEE0_9ACTO</name>
<evidence type="ECO:0000256" key="1">
    <source>
        <dbReference type="SAM" id="MobiDB-lite"/>
    </source>
</evidence>
<dbReference type="Pfam" id="PF17802">
    <property type="entry name" value="SpaA"/>
    <property type="match status" value="1"/>
</dbReference>
<evidence type="ECO:0000259" key="5">
    <source>
        <dbReference type="Pfam" id="PF20009"/>
    </source>
</evidence>
<evidence type="ECO:0000313" key="7">
    <source>
        <dbReference type="Proteomes" id="UP000280444"/>
    </source>
</evidence>
<feature type="transmembrane region" description="Helical" evidence="2">
    <location>
        <begin position="920"/>
        <end position="940"/>
    </location>
</feature>
<feature type="domain" description="SpaA-like prealbumin fold" evidence="3">
    <location>
        <begin position="802"/>
        <end position="885"/>
    </location>
</feature>
<dbReference type="InterPro" id="IPR041033">
    <property type="entry name" value="SpaA_PFL_dom_1"/>
</dbReference>
<evidence type="ECO:0000259" key="3">
    <source>
        <dbReference type="Pfam" id="PF17802"/>
    </source>
</evidence>
<dbReference type="Proteomes" id="UP000280444">
    <property type="component" value="Unassembled WGS sequence"/>
</dbReference>
<dbReference type="AlphaFoldDB" id="A0A3P1SEE0"/>
<feature type="compositionally biased region" description="Polar residues" evidence="1">
    <location>
        <begin position="77"/>
        <end position="94"/>
    </location>
</feature>
<evidence type="ECO:0000256" key="2">
    <source>
        <dbReference type="SAM" id="Phobius"/>
    </source>
</evidence>
<feature type="transmembrane region" description="Helical" evidence="2">
    <location>
        <begin position="21"/>
        <end position="39"/>
    </location>
</feature>
<sequence>MQQEFIYEETVNRLPGRPRTLLLALMASATLFALPGLHVQGISAPVIVRSPDQGAAIAAESNGEISPANDVDAPESDSLQSDAEDQNASTNVDSTEAAGEEENGADNSAAGADAQQSDSERDSSDDADELTQSGERAADAAQSAPAPQRSGFSGFRRAARSSAALSTDINNPNLSAPVFATGGSGRFKDVIQWMQWSDPNFYANATLKSSSHSGVTRPDVPRSDGVVFDVMGNDSRYPHSAVRSYVRNIGTSARLITSCQLTNLDHRSLRQGPSYKAGPVAATVPGNWQGDSLDNMYNIGGQGTQNRMVIGLGNGQPGINHGKPGYGATPRFNVECSAALWQKDSDGEFSSPQPVPIDGLVVADAESAGYSSGSDEWVEATTPSSTKWHLLDRFADEQRCPPTYPQRQPSRSVNATADAVFAVTQAGAPAGQSTIRIVPNGNECASGSGTPGAVLFAQGTSNATVRLQGNGVQAVALGLITLSDLSDAPLSYGAAGAFFHPRWTSPLTASTTNLTRGIPLTTMEPPATRLGALVTHEVVDLHTPNADRDDDDGITNNADLTFDTAVGAIVSRQVACTGPGTIAGWIDWNVNGTFDEGEKSNEVDCQGSAAMLTWTVPANAVRAVRGEAGSAQRSYMRIRIANPADTSFGPVSPLSATQITSSGEVEDYEVQIYVPTLEVQLEVDNSEGWTDTPLPPENWRVSAQQGTSTQTGYFMQAQGRIPRTSIASGNFALKTAGSGPGGWTRGYLFANPPGWVCTETPGTVRPGNRPFAARVTAGPGALSVPRADRISCRVAFRPVYAELRWSKVDSQGNFLGGSEWQLSGPQVPADTIIRDCDSRACTRASGPYIDKDPAKGKFHIIELRWGTHSITETRAPAGYAINANPTVQAELAPAATIASIVNYPREPIVIPLTGGTAADMYTYVGAASVLIACVSGVVVIHRTRRRG</sequence>
<feature type="compositionally biased region" description="Low complexity" evidence="1">
    <location>
        <begin position="105"/>
        <end position="117"/>
    </location>
</feature>
<keyword evidence="2" id="KW-0812">Transmembrane</keyword>
<keyword evidence="7" id="KW-1185">Reference proteome</keyword>
<feature type="domain" description="Surface adhesin CshA non-repetitive" evidence="4">
    <location>
        <begin position="190"/>
        <end position="479"/>
    </location>
</feature>
<dbReference type="OrthoDB" id="134475at2"/>
<accession>A0A3P1SEE0</accession>
<dbReference type="Gene3D" id="2.60.40.10">
    <property type="entry name" value="Immunoglobulins"/>
    <property type="match status" value="1"/>
</dbReference>
<evidence type="ECO:0000313" key="6">
    <source>
        <dbReference type="EMBL" id="RRC95661.1"/>
    </source>
</evidence>
<protein>
    <recommendedName>
        <fullName evidence="8">Prealbumin-like fold domain-containing protein</fullName>
    </recommendedName>
</protein>
<dbReference type="InterPro" id="IPR013783">
    <property type="entry name" value="Ig-like_fold"/>
</dbReference>
<organism evidence="6 7">
    <name type="scientific">Schaalia canis</name>
    <dbReference type="NCBI Taxonomy" id="100469"/>
    <lineage>
        <taxon>Bacteria</taxon>
        <taxon>Bacillati</taxon>
        <taxon>Actinomycetota</taxon>
        <taxon>Actinomycetes</taxon>
        <taxon>Actinomycetales</taxon>
        <taxon>Actinomycetaceae</taxon>
        <taxon>Schaalia</taxon>
    </lineage>
</organism>
<dbReference type="Pfam" id="PF18651">
    <property type="entry name" value="CshA_NR2"/>
    <property type="match status" value="1"/>
</dbReference>
<feature type="domain" description="GEVED" evidence="5">
    <location>
        <begin position="582"/>
        <end position="671"/>
    </location>
</feature>
<reference evidence="6 7" key="1">
    <citation type="submission" date="2018-11" db="EMBL/GenBank/DDBJ databases">
        <title>Genomes From Bacteria Associated with the Canine Oral Cavity: a Test Case for Automated Genome-Based Taxonomic Assignment.</title>
        <authorList>
            <person name="Coil D.A."/>
            <person name="Jospin G."/>
            <person name="Darling A.E."/>
            <person name="Wallis C."/>
            <person name="Davis I.J."/>
            <person name="Harris S."/>
            <person name="Eisen J.A."/>
            <person name="Holcombe L.J."/>
            <person name="O'Flynn C."/>
        </authorList>
    </citation>
    <scope>NUCLEOTIDE SEQUENCE [LARGE SCALE GENOMIC DNA]</scope>
    <source>
        <strain evidence="6 7">OH770</strain>
    </source>
</reference>
<comment type="caution">
    <text evidence="6">The sequence shown here is derived from an EMBL/GenBank/DDBJ whole genome shotgun (WGS) entry which is preliminary data.</text>
</comment>
<dbReference type="InterPro" id="IPR040683">
    <property type="entry name" value="CshA_NR2"/>
</dbReference>
<feature type="region of interest" description="Disordered" evidence="1">
    <location>
        <begin position="60"/>
        <end position="157"/>
    </location>
</feature>
<dbReference type="GO" id="GO:0005975">
    <property type="term" value="P:carbohydrate metabolic process"/>
    <property type="evidence" value="ECO:0007669"/>
    <property type="project" value="UniProtKB-ARBA"/>
</dbReference>
<keyword evidence="2" id="KW-1133">Transmembrane helix</keyword>
<proteinExistence type="predicted"/>
<dbReference type="InterPro" id="IPR045474">
    <property type="entry name" value="GEVED"/>
</dbReference>
<keyword evidence="2" id="KW-0472">Membrane</keyword>
<dbReference type="Pfam" id="PF20009">
    <property type="entry name" value="GEVED"/>
    <property type="match status" value="1"/>
</dbReference>
<dbReference type="EMBL" id="RQZF01000003">
    <property type="protein sequence ID" value="RRC95661.1"/>
    <property type="molecule type" value="Genomic_DNA"/>
</dbReference>
<evidence type="ECO:0000259" key="4">
    <source>
        <dbReference type="Pfam" id="PF18651"/>
    </source>
</evidence>
<evidence type="ECO:0008006" key="8">
    <source>
        <dbReference type="Google" id="ProtNLM"/>
    </source>
</evidence>
<feature type="compositionally biased region" description="Low complexity" evidence="1">
    <location>
        <begin position="139"/>
        <end position="157"/>
    </location>
</feature>